<name>A0A2N5X063_9GAMM</name>
<evidence type="ECO:0000259" key="4">
    <source>
        <dbReference type="PROSITE" id="PS01124"/>
    </source>
</evidence>
<evidence type="ECO:0000313" key="6">
    <source>
        <dbReference type="Proteomes" id="UP000235005"/>
    </source>
</evidence>
<dbReference type="Gene3D" id="1.10.10.60">
    <property type="entry name" value="Homeodomain-like"/>
    <property type="match status" value="1"/>
</dbReference>
<evidence type="ECO:0000256" key="3">
    <source>
        <dbReference type="ARBA" id="ARBA00023163"/>
    </source>
</evidence>
<evidence type="ECO:0000256" key="2">
    <source>
        <dbReference type="ARBA" id="ARBA00023125"/>
    </source>
</evidence>
<dbReference type="PANTHER" id="PTHR47894">
    <property type="entry name" value="HTH-TYPE TRANSCRIPTIONAL REGULATOR GADX"/>
    <property type="match status" value="1"/>
</dbReference>
<dbReference type="PROSITE" id="PS01124">
    <property type="entry name" value="HTH_ARAC_FAMILY_2"/>
    <property type="match status" value="1"/>
</dbReference>
<feature type="domain" description="HTH araC/xylS-type" evidence="4">
    <location>
        <begin position="240"/>
        <end position="338"/>
    </location>
</feature>
<dbReference type="OrthoDB" id="9814125at2"/>
<dbReference type="GO" id="GO:0000976">
    <property type="term" value="F:transcription cis-regulatory region binding"/>
    <property type="evidence" value="ECO:0007669"/>
    <property type="project" value="TreeGrafter"/>
</dbReference>
<sequence length="340" mass="39105">MKKLIGGQDSLFPWVLHPVHLYEYGLELGLSTEELLHGAGLSLQDIDDVDLHITWQQYRLIADVVAGIASDWGFQFGLRLPVASHGLLGLLALNCVTWEQVVDIQENYPLLVSPIFYVQRRDTHEYCCLTIHPEFTRDPILRHSLEAYFSIFFQSVLQIGGEAARKYTSSLFVRVQGSPPDYAEEWRQFFDGQIEWNQHADQIWIHKDLLALPIPNADPVSANATRRVLQAQLNQLPANKGGLNELRTLFSRGFYKQEDCAQQLFTTLPTLKRYLQAACTSFSRELTMYRMDEAFWEAAHTECSMSELSERLGFRDVNSFGRLFKKEAGVSFTDFRQRYQ</sequence>
<gene>
    <name evidence="5" type="ORF">C0039_15655</name>
</gene>
<dbReference type="InterPro" id="IPR032687">
    <property type="entry name" value="AraC-type_N"/>
</dbReference>
<keyword evidence="6" id="KW-1185">Reference proteome</keyword>
<dbReference type="Pfam" id="PF12833">
    <property type="entry name" value="HTH_18"/>
    <property type="match status" value="1"/>
</dbReference>
<comment type="caution">
    <text evidence="5">The sequence shown here is derived from an EMBL/GenBank/DDBJ whole genome shotgun (WGS) entry which is preliminary data.</text>
</comment>
<dbReference type="RefSeq" id="WP_101518613.1">
    <property type="nucleotide sequence ID" value="NZ_PKUS01000023.1"/>
</dbReference>
<dbReference type="EMBL" id="PKUS01000023">
    <property type="protein sequence ID" value="PLW67846.1"/>
    <property type="molecule type" value="Genomic_DNA"/>
</dbReference>
<dbReference type="PANTHER" id="PTHR47894:SF1">
    <property type="entry name" value="HTH-TYPE TRANSCRIPTIONAL REGULATOR VQSM"/>
    <property type="match status" value="1"/>
</dbReference>
<protein>
    <recommendedName>
        <fullName evidence="4">HTH araC/xylS-type domain-containing protein</fullName>
    </recommendedName>
</protein>
<dbReference type="InterPro" id="IPR009057">
    <property type="entry name" value="Homeodomain-like_sf"/>
</dbReference>
<dbReference type="Pfam" id="PF12625">
    <property type="entry name" value="Arabinose_bd"/>
    <property type="match status" value="1"/>
</dbReference>
<proteinExistence type="predicted"/>
<evidence type="ECO:0000313" key="5">
    <source>
        <dbReference type="EMBL" id="PLW67846.1"/>
    </source>
</evidence>
<dbReference type="GO" id="GO:0003700">
    <property type="term" value="F:DNA-binding transcription factor activity"/>
    <property type="evidence" value="ECO:0007669"/>
    <property type="project" value="InterPro"/>
</dbReference>
<evidence type="ECO:0000256" key="1">
    <source>
        <dbReference type="ARBA" id="ARBA00023015"/>
    </source>
</evidence>
<dbReference type="SUPFAM" id="SSF46689">
    <property type="entry name" value="Homeodomain-like"/>
    <property type="match status" value="1"/>
</dbReference>
<organism evidence="5 6">
    <name type="scientific">Pseudohalioglobus lutimaris</name>
    <dbReference type="NCBI Taxonomy" id="1737061"/>
    <lineage>
        <taxon>Bacteria</taxon>
        <taxon>Pseudomonadati</taxon>
        <taxon>Pseudomonadota</taxon>
        <taxon>Gammaproteobacteria</taxon>
        <taxon>Cellvibrionales</taxon>
        <taxon>Halieaceae</taxon>
        <taxon>Pseudohalioglobus</taxon>
    </lineage>
</organism>
<keyword evidence="3" id="KW-0804">Transcription</keyword>
<keyword evidence="1" id="KW-0805">Transcription regulation</keyword>
<dbReference type="InterPro" id="IPR018060">
    <property type="entry name" value="HTH_AraC"/>
</dbReference>
<dbReference type="Proteomes" id="UP000235005">
    <property type="component" value="Unassembled WGS sequence"/>
</dbReference>
<dbReference type="SMART" id="SM00342">
    <property type="entry name" value="HTH_ARAC"/>
    <property type="match status" value="1"/>
</dbReference>
<keyword evidence="2" id="KW-0238">DNA-binding</keyword>
<accession>A0A2N5X063</accession>
<dbReference type="GO" id="GO:0005829">
    <property type="term" value="C:cytosol"/>
    <property type="evidence" value="ECO:0007669"/>
    <property type="project" value="TreeGrafter"/>
</dbReference>
<reference evidence="5 6" key="1">
    <citation type="submission" date="2018-01" db="EMBL/GenBank/DDBJ databases">
        <title>The draft genome sequence of Halioglobus lutimaris HF004.</title>
        <authorList>
            <person name="Du Z.-J."/>
            <person name="Shi M.-J."/>
        </authorList>
    </citation>
    <scope>NUCLEOTIDE SEQUENCE [LARGE SCALE GENOMIC DNA]</scope>
    <source>
        <strain evidence="5 6">HF004</strain>
    </source>
</reference>
<dbReference type="AlphaFoldDB" id="A0A2N5X063"/>